<proteinExistence type="predicted"/>
<sequence>MDQRIDDQIGPQREEQTKVYKTWSGFPTVGPELLQGRGCNGAEVKEEHRSVESTAESKDALTDDKWIPTSEITTSQRENFQKVLLRLSSRAEIPDVSGALSGRSGPNHNLRRVFSVVASPTEAISTRKK</sequence>
<accession>A0A0L0VSX9</accession>
<evidence type="ECO:0000313" key="1">
    <source>
        <dbReference type="EMBL" id="KNF02388.1"/>
    </source>
</evidence>
<organism evidence="1 2">
    <name type="scientific">Puccinia striiformis f. sp. tritici PST-78</name>
    <dbReference type="NCBI Taxonomy" id="1165861"/>
    <lineage>
        <taxon>Eukaryota</taxon>
        <taxon>Fungi</taxon>
        <taxon>Dikarya</taxon>
        <taxon>Basidiomycota</taxon>
        <taxon>Pucciniomycotina</taxon>
        <taxon>Pucciniomycetes</taxon>
        <taxon>Pucciniales</taxon>
        <taxon>Pucciniaceae</taxon>
        <taxon>Puccinia</taxon>
    </lineage>
</organism>
<reference evidence="2" key="1">
    <citation type="submission" date="2014-03" db="EMBL/GenBank/DDBJ databases">
        <title>The Genome Sequence of Puccinia striiformis f. sp. tritici PST-78.</title>
        <authorList>
            <consortium name="The Broad Institute Genome Sequencing Platform"/>
            <person name="Cuomo C."/>
            <person name="Hulbert S."/>
            <person name="Chen X."/>
            <person name="Walker B."/>
            <person name="Young S.K."/>
            <person name="Zeng Q."/>
            <person name="Gargeya S."/>
            <person name="Fitzgerald M."/>
            <person name="Haas B."/>
            <person name="Abouelleil A."/>
            <person name="Alvarado L."/>
            <person name="Arachchi H.M."/>
            <person name="Berlin A.M."/>
            <person name="Chapman S.B."/>
            <person name="Goldberg J."/>
            <person name="Griggs A."/>
            <person name="Gujja S."/>
            <person name="Hansen M."/>
            <person name="Howarth C."/>
            <person name="Imamovic A."/>
            <person name="Larimer J."/>
            <person name="McCowan C."/>
            <person name="Montmayeur A."/>
            <person name="Murphy C."/>
            <person name="Neiman D."/>
            <person name="Pearson M."/>
            <person name="Priest M."/>
            <person name="Roberts A."/>
            <person name="Saif S."/>
            <person name="Shea T."/>
            <person name="Sisk P."/>
            <person name="Sykes S."/>
            <person name="Wortman J."/>
            <person name="Nusbaum C."/>
            <person name="Birren B."/>
        </authorList>
    </citation>
    <scope>NUCLEOTIDE SEQUENCE [LARGE SCALE GENOMIC DNA]</scope>
    <source>
        <strain evidence="2">race PST-78</strain>
    </source>
</reference>
<dbReference type="EMBL" id="AJIL01000023">
    <property type="protein sequence ID" value="KNF02388.1"/>
    <property type="molecule type" value="Genomic_DNA"/>
</dbReference>
<evidence type="ECO:0000313" key="2">
    <source>
        <dbReference type="Proteomes" id="UP000054564"/>
    </source>
</evidence>
<name>A0A0L0VSX9_9BASI</name>
<keyword evidence="2" id="KW-1185">Reference proteome</keyword>
<comment type="caution">
    <text evidence="1">The sequence shown here is derived from an EMBL/GenBank/DDBJ whole genome shotgun (WGS) entry which is preliminary data.</text>
</comment>
<gene>
    <name evidence="1" type="ORF">PSTG_04296</name>
</gene>
<protein>
    <submittedName>
        <fullName evidence="1">Uncharacterized protein</fullName>
    </submittedName>
</protein>
<dbReference type="AlphaFoldDB" id="A0A0L0VSX9"/>
<dbReference type="Proteomes" id="UP000054564">
    <property type="component" value="Unassembled WGS sequence"/>
</dbReference>